<evidence type="ECO:0000313" key="10">
    <source>
        <dbReference type="Proteomes" id="UP001283361"/>
    </source>
</evidence>
<dbReference type="InterPro" id="IPR013783">
    <property type="entry name" value="Ig-like_fold"/>
</dbReference>
<dbReference type="GO" id="GO:0005886">
    <property type="term" value="C:plasma membrane"/>
    <property type="evidence" value="ECO:0007669"/>
    <property type="project" value="TreeGrafter"/>
</dbReference>
<dbReference type="Proteomes" id="UP001283361">
    <property type="component" value="Unassembled WGS sequence"/>
</dbReference>
<feature type="region of interest" description="Disordered" evidence="6">
    <location>
        <begin position="403"/>
        <end position="458"/>
    </location>
</feature>
<dbReference type="AlphaFoldDB" id="A0AAE1DP37"/>
<evidence type="ECO:0000259" key="8">
    <source>
        <dbReference type="PROSITE" id="PS50835"/>
    </source>
</evidence>
<feature type="transmembrane region" description="Helical" evidence="7">
    <location>
        <begin position="331"/>
        <end position="352"/>
    </location>
</feature>
<evidence type="ECO:0000256" key="3">
    <source>
        <dbReference type="ARBA" id="ARBA00023157"/>
    </source>
</evidence>
<dbReference type="GO" id="GO:0005911">
    <property type="term" value="C:cell-cell junction"/>
    <property type="evidence" value="ECO:0007669"/>
    <property type="project" value="TreeGrafter"/>
</dbReference>
<dbReference type="InterPro" id="IPR051275">
    <property type="entry name" value="Cell_adhesion_signaling"/>
</dbReference>
<gene>
    <name evidence="9" type="ORF">RRG08_050720</name>
</gene>
<keyword evidence="3" id="KW-1015">Disulfide bond</keyword>
<dbReference type="InterPro" id="IPR007110">
    <property type="entry name" value="Ig-like_dom"/>
</dbReference>
<dbReference type="GO" id="GO:0050839">
    <property type="term" value="F:cell adhesion molecule binding"/>
    <property type="evidence" value="ECO:0007669"/>
    <property type="project" value="TreeGrafter"/>
</dbReference>
<feature type="compositionally biased region" description="Low complexity" evidence="6">
    <location>
        <begin position="412"/>
        <end position="422"/>
    </location>
</feature>
<sequence>MFYGLDTVYHHDQDKGCSQTTKLFEKLLRPLDKCHHLFDDRFYTSIPLDNYSEDLLVEELTDKVAEMEPAPKRKSPQPVAAVERLVPQSHSIMLVKEDRNCRRSEMSELNKIEMLHDVPEVTITLDPAQTTFSKGDNLHLKCSGQGNPDPTLTLTTKETTENLTNVKTIEVTHTLTLGCMDTGVYVCSGHNSQGTNRTEIRIAVRCPQQLSPLFNSKPQVDAVIGETAKFGIEIYGFPEPSTLTLQKTDDDTDLTSSPRHSVQYTAGVAPFGVVNVTISDVVESEYTNYTLTVDNGVGNALIYTFYLNEVDASAHVESIVNKEDSLNISSIVIGVIAVVIIACLIVVIIFLLKKNQGLKKERLDSQYKVSLESKPQSLQNDDYLVPFEMSTITAPVSASVLPRPGQYETVDDIPTTTDTTPVSARLPPRPGQYETVDDIPTTTDTTPVSTSKLPQPRQYETVDDIPAATPASAKFTPGTAQYETIQDMAATSGTYNSISRQDIEPLNVYQDLEHSHLTSGDLGSCGPYSNVPGQHGEKLRNPAINYANVDMSCLKGNYQNKKVTKQAYQNVEMK</sequence>
<feature type="compositionally biased region" description="Low complexity" evidence="6">
    <location>
        <begin position="438"/>
        <end position="451"/>
    </location>
</feature>
<keyword evidence="4" id="KW-0325">Glycoprotein</keyword>
<proteinExistence type="predicted"/>
<dbReference type="SUPFAM" id="SSF48726">
    <property type="entry name" value="Immunoglobulin"/>
    <property type="match status" value="2"/>
</dbReference>
<dbReference type="InterPro" id="IPR036179">
    <property type="entry name" value="Ig-like_dom_sf"/>
</dbReference>
<dbReference type="PANTHER" id="PTHR11640:SF31">
    <property type="entry name" value="IRREGULAR CHIASM C-ROUGHEST PROTEIN-RELATED"/>
    <property type="match status" value="1"/>
</dbReference>
<dbReference type="EMBL" id="JAWDGP010003201">
    <property type="protein sequence ID" value="KAK3776548.1"/>
    <property type="molecule type" value="Genomic_DNA"/>
</dbReference>
<comment type="subcellular location">
    <subcellularLocation>
        <location evidence="1">Membrane</location>
        <topology evidence="1">Single-pass type I membrane protein</topology>
    </subcellularLocation>
</comment>
<evidence type="ECO:0000256" key="4">
    <source>
        <dbReference type="ARBA" id="ARBA00023180"/>
    </source>
</evidence>
<evidence type="ECO:0000256" key="5">
    <source>
        <dbReference type="ARBA" id="ARBA00023319"/>
    </source>
</evidence>
<dbReference type="GO" id="GO:0098609">
    <property type="term" value="P:cell-cell adhesion"/>
    <property type="evidence" value="ECO:0007669"/>
    <property type="project" value="TreeGrafter"/>
</dbReference>
<keyword evidence="10" id="KW-1185">Reference proteome</keyword>
<protein>
    <recommendedName>
        <fullName evidence="8">Ig-like domain-containing protein</fullName>
    </recommendedName>
</protein>
<evidence type="ECO:0000313" key="9">
    <source>
        <dbReference type="EMBL" id="KAK3776548.1"/>
    </source>
</evidence>
<comment type="caution">
    <text evidence="9">The sequence shown here is derived from an EMBL/GenBank/DDBJ whole genome shotgun (WGS) entry which is preliminary data.</text>
</comment>
<keyword evidence="7" id="KW-0812">Transmembrane</keyword>
<reference evidence="9" key="1">
    <citation type="journal article" date="2023" name="G3 (Bethesda)">
        <title>A reference genome for the long-term kleptoplast-retaining sea slug Elysia crispata morphotype clarki.</title>
        <authorList>
            <person name="Eastman K.E."/>
            <person name="Pendleton A.L."/>
            <person name="Shaikh M.A."/>
            <person name="Suttiyut T."/>
            <person name="Ogas R."/>
            <person name="Tomko P."/>
            <person name="Gavelis G."/>
            <person name="Widhalm J.R."/>
            <person name="Wisecaver J.H."/>
        </authorList>
    </citation>
    <scope>NUCLEOTIDE SEQUENCE</scope>
    <source>
        <strain evidence="9">ECLA1</strain>
    </source>
</reference>
<dbReference type="PROSITE" id="PS50835">
    <property type="entry name" value="IG_LIKE"/>
    <property type="match status" value="1"/>
</dbReference>
<evidence type="ECO:0000256" key="2">
    <source>
        <dbReference type="ARBA" id="ARBA00023136"/>
    </source>
</evidence>
<dbReference type="Gene3D" id="2.60.40.10">
    <property type="entry name" value="Immunoglobulins"/>
    <property type="match status" value="2"/>
</dbReference>
<dbReference type="PANTHER" id="PTHR11640">
    <property type="entry name" value="NEPHRIN"/>
    <property type="match status" value="1"/>
</dbReference>
<evidence type="ECO:0000256" key="1">
    <source>
        <dbReference type="ARBA" id="ARBA00004479"/>
    </source>
</evidence>
<evidence type="ECO:0000256" key="7">
    <source>
        <dbReference type="SAM" id="Phobius"/>
    </source>
</evidence>
<accession>A0AAE1DP37</accession>
<keyword evidence="7" id="KW-1133">Transmembrane helix</keyword>
<organism evidence="9 10">
    <name type="scientific">Elysia crispata</name>
    <name type="common">lettuce slug</name>
    <dbReference type="NCBI Taxonomy" id="231223"/>
    <lineage>
        <taxon>Eukaryota</taxon>
        <taxon>Metazoa</taxon>
        <taxon>Spiralia</taxon>
        <taxon>Lophotrochozoa</taxon>
        <taxon>Mollusca</taxon>
        <taxon>Gastropoda</taxon>
        <taxon>Heterobranchia</taxon>
        <taxon>Euthyneura</taxon>
        <taxon>Panpulmonata</taxon>
        <taxon>Sacoglossa</taxon>
        <taxon>Placobranchoidea</taxon>
        <taxon>Plakobranchidae</taxon>
        <taxon>Elysia</taxon>
    </lineage>
</organism>
<keyword evidence="2 7" id="KW-0472">Membrane</keyword>
<name>A0AAE1DP37_9GAST</name>
<feature type="domain" description="Ig-like" evidence="8">
    <location>
        <begin position="119"/>
        <end position="203"/>
    </location>
</feature>
<keyword evidence="5" id="KW-0393">Immunoglobulin domain</keyword>
<evidence type="ECO:0000256" key="6">
    <source>
        <dbReference type="SAM" id="MobiDB-lite"/>
    </source>
</evidence>